<accession>A0A172ZCV4</accession>
<sequence length="126" mass="14303">MVRNQHVLNNNWIEKKHEVKTFFHKLAADPTLQPTQTSDSIEPLTDLLSLAQYPSNHEITYYHGIYEDKTYRPLPDNGKQSINVALLLDMIFQNMGMKCSVNDLMEHINSGGTLEGFITAQGNQAL</sequence>
<dbReference type="AlphaFoldDB" id="A0A172ZCV4"/>
<reference evidence="1 2" key="2">
    <citation type="journal article" date="2016" name="Int. J. Syst. Evol. Microbiol.">
        <title>Paenibacillus bovis sp. nov., isolated from raw yak (Bos grunniens) milk.</title>
        <authorList>
            <person name="Gao C."/>
            <person name="Han J."/>
            <person name="Liu Z."/>
            <person name="Xu X."/>
            <person name="Hang F."/>
            <person name="Wu Z."/>
        </authorList>
    </citation>
    <scope>NUCLEOTIDE SEQUENCE [LARGE SCALE GENOMIC DNA]</scope>
    <source>
        <strain evidence="1 2">BD3526</strain>
    </source>
</reference>
<dbReference type="RefSeq" id="WP_060532393.1">
    <property type="nucleotide sequence ID" value="NZ_CP013023.1"/>
</dbReference>
<proteinExistence type="predicted"/>
<dbReference type="KEGG" id="pbv:AR543_05095"/>
<protein>
    <submittedName>
        <fullName evidence="1">Uncharacterized protein</fullName>
    </submittedName>
</protein>
<gene>
    <name evidence="1" type="ORF">AR543_05095</name>
</gene>
<keyword evidence="2" id="KW-1185">Reference proteome</keyword>
<evidence type="ECO:0000313" key="1">
    <source>
        <dbReference type="EMBL" id="ANF95448.1"/>
    </source>
</evidence>
<organism evidence="1 2">
    <name type="scientific">Paenibacillus bovis</name>
    <dbReference type="NCBI Taxonomy" id="1616788"/>
    <lineage>
        <taxon>Bacteria</taxon>
        <taxon>Bacillati</taxon>
        <taxon>Bacillota</taxon>
        <taxon>Bacilli</taxon>
        <taxon>Bacillales</taxon>
        <taxon>Paenibacillaceae</taxon>
        <taxon>Paenibacillus</taxon>
    </lineage>
</organism>
<evidence type="ECO:0000313" key="2">
    <source>
        <dbReference type="Proteomes" id="UP000078148"/>
    </source>
</evidence>
<dbReference type="EMBL" id="CP013023">
    <property type="protein sequence ID" value="ANF95448.1"/>
    <property type="molecule type" value="Genomic_DNA"/>
</dbReference>
<name>A0A172ZCV4_9BACL</name>
<reference evidence="2" key="1">
    <citation type="submission" date="2015-10" db="EMBL/GenBank/DDBJ databases">
        <title>Genome of Paenibacillus bovis sp. nov.</title>
        <authorList>
            <person name="Wu Z."/>
            <person name="Gao C."/>
            <person name="Liu Z."/>
            <person name="Zheng H."/>
        </authorList>
    </citation>
    <scope>NUCLEOTIDE SEQUENCE [LARGE SCALE GENOMIC DNA]</scope>
    <source>
        <strain evidence="2">BD3526</strain>
    </source>
</reference>
<dbReference type="Proteomes" id="UP000078148">
    <property type="component" value="Chromosome"/>
</dbReference>
<dbReference type="OrthoDB" id="2610045at2"/>